<accession>A0A383E1U1</accession>
<gene>
    <name evidence="2" type="ORF">METZ01_LOCUS503671</name>
</gene>
<dbReference type="AlphaFoldDB" id="A0A383E1U1"/>
<protein>
    <submittedName>
        <fullName evidence="2">Uncharacterized protein</fullName>
    </submittedName>
</protein>
<name>A0A383E1U1_9ZZZZ</name>
<feature type="transmembrane region" description="Helical" evidence="1">
    <location>
        <begin position="12"/>
        <end position="30"/>
    </location>
</feature>
<keyword evidence="1" id="KW-0812">Transmembrane</keyword>
<keyword evidence="1" id="KW-0472">Membrane</keyword>
<dbReference type="EMBL" id="UINC01222159">
    <property type="protein sequence ID" value="SVE50817.1"/>
    <property type="molecule type" value="Genomic_DNA"/>
</dbReference>
<proteinExistence type="predicted"/>
<evidence type="ECO:0000313" key="2">
    <source>
        <dbReference type="EMBL" id="SVE50817.1"/>
    </source>
</evidence>
<sequence length="62" mass="6892">MEVQIRLGKTKIAIVTEYMIVAAVMIPKFLTRGIGDRNRTAKPQTVVRPEISNADPVRSIVV</sequence>
<evidence type="ECO:0000256" key="1">
    <source>
        <dbReference type="SAM" id="Phobius"/>
    </source>
</evidence>
<reference evidence="2" key="1">
    <citation type="submission" date="2018-05" db="EMBL/GenBank/DDBJ databases">
        <authorList>
            <person name="Lanie J.A."/>
            <person name="Ng W.-L."/>
            <person name="Kazmierczak K.M."/>
            <person name="Andrzejewski T.M."/>
            <person name="Davidsen T.M."/>
            <person name="Wayne K.J."/>
            <person name="Tettelin H."/>
            <person name="Glass J.I."/>
            <person name="Rusch D."/>
            <person name="Podicherti R."/>
            <person name="Tsui H.-C.T."/>
            <person name="Winkler M.E."/>
        </authorList>
    </citation>
    <scope>NUCLEOTIDE SEQUENCE</scope>
</reference>
<keyword evidence="1" id="KW-1133">Transmembrane helix</keyword>
<organism evidence="2">
    <name type="scientific">marine metagenome</name>
    <dbReference type="NCBI Taxonomy" id="408172"/>
    <lineage>
        <taxon>unclassified sequences</taxon>
        <taxon>metagenomes</taxon>
        <taxon>ecological metagenomes</taxon>
    </lineage>
</organism>